<keyword evidence="5" id="KW-1185">Reference proteome</keyword>
<evidence type="ECO:0000256" key="1">
    <source>
        <dbReference type="ARBA" id="ARBA00022679"/>
    </source>
</evidence>
<dbReference type="Gene3D" id="3.40.630.30">
    <property type="match status" value="1"/>
</dbReference>
<dbReference type="SUPFAM" id="SSF55729">
    <property type="entry name" value="Acyl-CoA N-acyltransferases (Nat)"/>
    <property type="match status" value="1"/>
</dbReference>
<accession>A0A432Y150</accession>
<keyword evidence="1" id="KW-0808">Transferase</keyword>
<dbReference type="EMBL" id="PIPW01000001">
    <property type="protein sequence ID" value="RUO54662.1"/>
    <property type="molecule type" value="Genomic_DNA"/>
</dbReference>
<organism evidence="4 5">
    <name type="scientific">Pseudidiomarina halophila</name>
    <dbReference type="NCBI Taxonomy" id="1449799"/>
    <lineage>
        <taxon>Bacteria</taxon>
        <taxon>Pseudomonadati</taxon>
        <taxon>Pseudomonadota</taxon>
        <taxon>Gammaproteobacteria</taxon>
        <taxon>Alteromonadales</taxon>
        <taxon>Idiomarinaceae</taxon>
        <taxon>Pseudidiomarina</taxon>
    </lineage>
</organism>
<comment type="caution">
    <text evidence="4">The sequence shown here is derived from an EMBL/GenBank/DDBJ whole genome shotgun (WGS) entry which is preliminary data.</text>
</comment>
<evidence type="ECO:0000259" key="3">
    <source>
        <dbReference type="PROSITE" id="PS51186"/>
    </source>
</evidence>
<keyword evidence="2" id="KW-0012">Acyltransferase</keyword>
<name>A0A432Y150_9GAMM</name>
<evidence type="ECO:0000313" key="5">
    <source>
        <dbReference type="Proteomes" id="UP000287198"/>
    </source>
</evidence>
<dbReference type="InterPro" id="IPR050832">
    <property type="entry name" value="Bact_Acetyltransf"/>
</dbReference>
<sequence length="162" mass="17877">MCNSIVNVNDQQLSFRAASVADVAALTALEASYYPTDGYPAPLFFQAHHQWSELLQLACCGEQVVGYCMGAPGLQPQSLWLMSMLISAEHRGQGIGAKLLRHWLAKVDQLGYQTTQLSVAPDNTNAIRLYQQLGFRSGAQKHDYLGPGEHRLLMQRQALTSD</sequence>
<proteinExistence type="predicted"/>
<dbReference type="AlphaFoldDB" id="A0A432Y150"/>
<feature type="domain" description="N-acetyltransferase" evidence="3">
    <location>
        <begin position="13"/>
        <end position="159"/>
    </location>
</feature>
<dbReference type="CDD" id="cd04301">
    <property type="entry name" value="NAT_SF"/>
    <property type="match status" value="1"/>
</dbReference>
<protein>
    <recommendedName>
        <fullName evidence="3">N-acetyltransferase domain-containing protein</fullName>
    </recommendedName>
</protein>
<evidence type="ECO:0000313" key="4">
    <source>
        <dbReference type="EMBL" id="RUO54662.1"/>
    </source>
</evidence>
<dbReference type="GO" id="GO:0016747">
    <property type="term" value="F:acyltransferase activity, transferring groups other than amino-acyl groups"/>
    <property type="evidence" value="ECO:0007669"/>
    <property type="project" value="InterPro"/>
</dbReference>
<dbReference type="Proteomes" id="UP000287198">
    <property type="component" value="Unassembled WGS sequence"/>
</dbReference>
<gene>
    <name evidence="4" type="ORF">CWI69_04430</name>
</gene>
<dbReference type="PANTHER" id="PTHR43877">
    <property type="entry name" value="AMINOALKYLPHOSPHONATE N-ACETYLTRANSFERASE-RELATED-RELATED"/>
    <property type="match status" value="1"/>
</dbReference>
<dbReference type="PROSITE" id="PS51186">
    <property type="entry name" value="GNAT"/>
    <property type="match status" value="1"/>
</dbReference>
<dbReference type="Pfam" id="PF00583">
    <property type="entry name" value="Acetyltransf_1"/>
    <property type="match status" value="1"/>
</dbReference>
<dbReference type="InterPro" id="IPR000182">
    <property type="entry name" value="GNAT_dom"/>
</dbReference>
<reference evidence="5" key="1">
    <citation type="journal article" date="2018" name="Front. Microbiol.">
        <title>Genome-Based Analysis Reveals the Taxonomy and Diversity of the Family Idiomarinaceae.</title>
        <authorList>
            <person name="Liu Y."/>
            <person name="Lai Q."/>
            <person name="Shao Z."/>
        </authorList>
    </citation>
    <scope>NUCLEOTIDE SEQUENCE [LARGE SCALE GENOMIC DNA]</scope>
    <source>
        <strain evidence="5">BH195</strain>
    </source>
</reference>
<evidence type="ECO:0000256" key="2">
    <source>
        <dbReference type="ARBA" id="ARBA00023315"/>
    </source>
</evidence>
<dbReference type="InterPro" id="IPR016181">
    <property type="entry name" value="Acyl_CoA_acyltransferase"/>
</dbReference>